<accession>A0A4Y3K8U9</accession>
<dbReference type="Proteomes" id="UP000315842">
    <property type="component" value="Unassembled WGS sequence"/>
</dbReference>
<keyword evidence="3" id="KW-1185">Reference proteome</keyword>
<name>A0A4Y3K8U9_CELUD</name>
<evidence type="ECO:0000313" key="3">
    <source>
        <dbReference type="Proteomes" id="UP000315842"/>
    </source>
</evidence>
<protein>
    <submittedName>
        <fullName evidence="2">Uncharacterized protein</fullName>
    </submittedName>
</protein>
<dbReference type="RefSeq" id="WP_166771986.1">
    <property type="nucleotide sequence ID" value="NZ_BJLP01000018.1"/>
</dbReference>
<comment type="caution">
    <text evidence="2">The sequence shown here is derived from an EMBL/GenBank/DDBJ whole genome shotgun (WGS) entry which is preliminary data.</text>
</comment>
<reference evidence="2 3" key="1">
    <citation type="submission" date="2019-06" db="EMBL/GenBank/DDBJ databases">
        <title>Whole genome shotgun sequence of Cellulomonas uda NBRC 3747.</title>
        <authorList>
            <person name="Hosoyama A."/>
            <person name="Uohara A."/>
            <person name="Ohji S."/>
            <person name="Ichikawa N."/>
        </authorList>
    </citation>
    <scope>NUCLEOTIDE SEQUENCE [LARGE SCALE GENOMIC DNA]</scope>
    <source>
        <strain evidence="2 3">NBRC 3747</strain>
    </source>
</reference>
<proteinExistence type="predicted"/>
<evidence type="ECO:0000256" key="1">
    <source>
        <dbReference type="SAM" id="MobiDB-lite"/>
    </source>
</evidence>
<dbReference type="EMBL" id="BJLP01000018">
    <property type="protein sequence ID" value="GEA80901.1"/>
    <property type="molecule type" value="Genomic_DNA"/>
</dbReference>
<organism evidence="2 3">
    <name type="scientific">Cellulomonas uda</name>
    <dbReference type="NCBI Taxonomy" id="1714"/>
    <lineage>
        <taxon>Bacteria</taxon>
        <taxon>Bacillati</taxon>
        <taxon>Actinomycetota</taxon>
        <taxon>Actinomycetes</taxon>
        <taxon>Micrococcales</taxon>
        <taxon>Cellulomonadaceae</taxon>
        <taxon>Cellulomonas</taxon>
    </lineage>
</organism>
<sequence length="1077" mass="109073">MTLLDDLQALDLSAVVGGKLDIAAALDVSDLQALLGDGAVATVLGDLGTAVSTAVAAVEDPSTLVEPLAAALLELLDSIGADLPLAQYASAVADGARIVAGLVGALSGDPLRLSMPGTGDAGDALARVADGFGDQASAVAGGAEQLRSLVQLVDRGLPRDPAALVGVAMQILLPFGTAAVDPVRGWARTVDAQLDRVRIDPRLGEGLVVALGRLRAAADAGDVAAVRTALATLAEVRAATVTQLAAALRTVAGVLSATRVGDLAAPVRALRGALHTVEKGALDQLDEWRGMLADARGFVDGIDPQAALDAARDLLDDVERAARETVLGVVDQSVEVIKGWVRDLLRELPLRPLRQELSEAIARLARVIDDADLDAPVAVVRDTLTQVAQTLAEADPAALVASAVERLEGVVRDLVDAVRDALGGIAEGVEAVADEASEVLGRAVDGLRAFSEAAHAIADAVGGTQIADTAAAIAAELRELREEVGEVVSSVELPEPLRAGVDQLVGLLDSIDLDEAVRRPLEDAASRLTVPPAVGQTVRDGLQAVSDAISSLVPADLTAELDALLADAFDQLRSIDVSSLTSGVTQLLDDAAGAVEGVHLTELVAPASDVFAQVLGAVDRVHPRTLLSPAIDLYRQLTGAIPVPAPDAIGARVGSVTAQAGEAAARAVVEPTLSAVGAGGSAPTTDRPQPTPPPDLRLGDVVRLVGYLPARLREALEDLGTGPVGEVLATIDDTLTGTAAALRATRDRLLGLQAQVEAGLAAALAPVGAAQLDAQLALRGSAALSAGGLDVAVSVELVGGVSPGALLRAVDGERAIVLDGTRGLAGALVGPVADDLESVAALLEAALPAGVLADADGLLAALDPEPLAAELDALFASIVAAVPGFLTVAGSAVTELADRVRALVEEFNPGSLAQRYLAVVEVLRDELALLDPARLADELGEVHAVVRATIAAYDPAVLAAQLDALLGQVAGAIRGLDPAHLMPDLSGVEAQIARIAQVLPLEALDGVGTQLEAVGDQLRALDVEGMLAIVDAIPPQVADGVSTLVEAIRDELVALLESIRYAGASASASVSVSASVG</sequence>
<dbReference type="AlphaFoldDB" id="A0A4Y3K8U9"/>
<evidence type="ECO:0000313" key="2">
    <source>
        <dbReference type="EMBL" id="GEA80901.1"/>
    </source>
</evidence>
<gene>
    <name evidence="2" type="ORF">CUD01_13450</name>
</gene>
<feature type="region of interest" description="Disordered" evidence="1">
    <location>
        <begin position="675"/>
        <end position="695"/>
    </location>
</feature>